<evidence type="ECO:0000313" key="4">
    <source>
        <dbReference type="Proteomes" id="UP000799537"/>
    </source>
</evidence>
<evidence type="ECO:0008006" key="5">
    <source>
        <dbReference type="Google" id="ProtNLM"/>
    </source>
</evidence>
<organism evidence="3 4">
    <name type="scientific">Zasmidium cellare ATCC 36951</name>
    <dbReference type="NCBI Taxonomy" id="1080233"/>
    <lineage>
        <taxon>Eukaryota</taxon>
        <taxon>Fungi</taxon>
        <taxon>Dikarya</taxon>
        <taxon>Ascomycota</taxon>
        <taxon>Pezizomycotina</taxon>
        <taxon>Dothideomycetes</taxon>
        <taxon>Dothideomycetidae</taxon>
        <taxon>Mycosphaerellales</taxon>
        <taxon>Mycosphaerellaceae</taxon>
        <taxon>Zasmidium</taxon>
    </lineage>
</organism>
<dbReference type="OrthoDB" id="514248at2759"/>
<name>A0A6A6C5H5_ZASCE</name>
<dbReference type="Pfam" id="PF05971">
    <property type="entry name" value="Methyltransf_10"/>
    <property type="match status" value="1"/>
</dbReference>
<evidence type="ECO:0000256" key="2">
    <source>
        <dbReference type="ARBA" id="ARBA00022679"/>
    </source>
</evidence>
<protein>
    <recommendedName>
        <fullName evidence="5">U6 small nuclear RNA (adenine-(43)-N(6))-methyltransferase</fullName>
    </recommendedName>
</protein>
<evidence type="ECO:0000256" key="1">
    <source>
        <dbReference type="ARBA" id="ARBA00022603"/>
    </source>
</evidence>
<dbReference type="AlphaFoldDB" id="A0A6A6C5H5"/>
<dbReference type="PANTHER" id="PTHR13393">
    <property type="entry name" value="SAM-DEPENDENT METHYLTRANSFERASE"/>
    <property type="match status" value="1"/>
</dbReference>
<dbReference type="GeneID" id="54562314"/>
<keyword evidence="1" id="KW-0489">Methyltransferase</keyword>
<dbReference type="GO" id="GO:0005634">
    <property type="term" value="C:nucleus"/>
    <property type="evidence" value="ECO:0007669"/>
    <property type="project" value="TreeGrafter"/>
</dbReference>
<dbReference type="PANTHER" id="PTHR13393:SF0">
    <property type="entry name" value="RNA N6-ADENOSINE-METHYLTRANSFERASE METTL16"/>
    <property type="match status" value="1"/>
</dbReference>
<accession>A0A6A6C5H5</accession>
<evidence type="ECO:0000313" key="3">
    <source>
        <dbReference type="EMBL" id="KAF2161122.1"/>
    </source>
</evidence>
<keyword evidence="4" id="KW-1185">Reference proteome</keyword>
<reference evidence="3" key="1">
    <citation type="journal article" date="2020" name="Stud. Mycol.">
        <title>101 Dothideomycetes genomes: a test case for predicting lifestyles and emergence of pathogens.</title>
        <authorList>
            <person name="Haridas S."/>
            <person name="Albert R."/>
            <person name="Binder M."/>
            <person name="Bloem J."/>
            <person name="Labutti K."/>
            <person name="Salamov A."/>
            <person name="Andreopoulos B."/>
            <person name="Baker S."/>
            <person name="Barry K."/>
            <person name="Bills G."/>
            <person name="Bluhm B."/>
            <person name="Cannon C."/>
            <person name="Castanera R."/>
            <person name="Culley D."/>
            <person name="Daum C."/>
            <person name="Ezra D."/>
            <person name="Gonzalez J."/>
            <person name="Henrissat B."/>
            <person name="Kuo A."/>
            <person name="Liang C."/>
            <person name="Lipzen A."/>
            <person name="Lutzoni F."/>
            <person name="Magnuson J."/>
            <person name="Mondo S."/>
            <person name="Nolan M."/>
            <person name="Ohm R."/>
            <person name="Pangilinan J."/>
            <person name="Park H.-J."/>
            <person name="Ramirez L."/>
            <person name="Alfaro M."/>
            <person name="Sun H."/>
            <person name="Tritt A."/>
            <person name="Yoshinaga Y."/>
            <person name="Zwiers L.-H."/>
            <person name="Turgeon B."/>
            <person name="Goodwin S."/>
            <person name="Spatafora J."/>
            <person name="Crous P."/>
            <person name="Grigoriev I."/>
        </authorList>
    </citation>
    <scope>NUCLEOTIDE SEQUENCE</scope>
    <source>
        <strain evidence="3">ATCC 36951</strain>
    </source>
</reference>
<dbReference type="InterPro" id="IPR029063">
    <property type="entry name" value="SAM-dependent_MTases_sf"/>
</dbReference>
<dbReference type="Gene3D" id="3.40.50.150">
    <property type="entry name" value="Vaccinia Virus protein VP39"/>
    <property type="match status" value="1"/>
</dbReference>
<gene>
    <name evidence="3" type="ORF">M409DRAFT_28452</name>
</gene>
<dbReference type="InterPro" id="IPR010286">
    <property type="entry name" value="METTL16/RlmF"/>
</dbReference>
<dbReference type="Proteomes" id="UP000799537">
    <property type="component" value="Unassembled WGS sequence"/>
</dbReference>
<sequence>MRQIPYYSRDVDFDDLAKRDPDFASISQQGKRDGFINFQDPQIVQQLTKSLLKQDFGLKISLPDDRLCPPIPVRWNYVRWIQDLLDTSSEDYTENFDPARRVTGMDIGIGASCIYGLLACSAREGWRMMGSDVDGHSLGWAERNVEMNGFGERIRLHQTGKEGPLLPLDEMGIDSLDFVMTNPPFYTSHAEFLASYNSTTDTTPSAITTGSENEMLTPGGDVGFVTRLLTESLRLRERVTWYTAMLSKLSSLQQIISLFKKNDITNFAVTSLHPGHRTKRWAVGWSFGDLRPRNDVARHGELVLSVLPLRSAWTVEVSGRERRGVGERVREVLEGLEGVRWAWSGVQDAGVLECWGNVWGRKARRRKVREGEGGGERVVGEGPVKLAVKVMCRDQEVEVRWLRGNDYTLYESFCGMMKRAMKEDEG</sequence>
<dbReference type="GO" id="GO:0008168">
    <property type="term" value="F:methyltransferase activity"/>
    <property type="evidence" value="ECO:0007669"/>
    <property type="project" value="UniProtKB-KW"/>
</dbReference>
<dbReference type="RefSeq" id="XP_033662011.1">
    <property type="nucleotide sequence ID" value="XM_033809042.1"/>
</dbReference>
<proteinExistence type="predicted"/>
<dbReference type="SUPFAM" id="SSF53335">
    <property type="entry name" value="S-adenosyl-L-methionine-dependent methyltransferases"/>
    <property type="match status" value="1"/>
</dbReference>
<keyword evidence="2" id="KW-0808">Transferase</keyword>
<dbReference type="GO" id="GO:0070475">
    <property type="term" value="P:rRNA base methylation"/>
    <property type="evidence" value="ECO:0007669"/>
    <property type="project" value="TreeGrafter"/>
</dbReference>
<dbReference type="EMBL" id="ML993621">
    <property type="protein sequence ID" value="KAF2161122.1"/>
    <property type="molecule type" value="Genomic_DNA"/>
</dbReference>